<dbReference type="Gene3D" id="2.60.40.1360">
    <property type="match status" value="1"/>
</dbReference>
<name>A0A7S1W5F6_ALECA</name>
<gene>
    <name evidence="1" type="ORF">ACAT0790_LOCUS31235</name>
</gene>
<reference evidence="1" key="1">
    <citation type="submission" date="2021-01" db="EMBL/GenBank/DDBJ databases">
        <authorList>
            <person name="Corre E."/>
            <person name="Pelletier E."/>
            <person name="Niang G."/>
            <person name="Scheremetjew M."/>
            <person name="Finn R."/>
            <person name="Kale V."/>
            <person name="Holt S."/>
            <person name="Cochrane G."/>
            <person name="Meng A."/>
            <person name="Brown T."/>
            <person name="Cohen L."/>
        </authorList>
    </citation>
    <scope>NUCLEOTIDE SEQUENCE</scope>
    <source>
        <strain evidence="1">OF101</strain>
    </source>
</reference>
<dbReference type="GO" id="GO:0005975">
    <property type="term" value="P:carbohydrate metabolic process"/>
    <property type="evidence" value="ECO:0007669"/>
    <property type="project" value="InterPro"/>
</dbReference>
<dbReference type="EMBL" id="HBGE01051786">
    <property type="protein sequence ID" value="CAD9149846.1"/>
    <property type="molecule type" value="Transcribed_RNA"/>
</dbReference>
<dbReference type="InterPro" id="IPR011013">
    <property type="entry name" value="Gal_mutarotase_sf_dom"/>
</dbReference>
<dbReference type="AlphaFoldDB" id="A0A7S1W5F6"/>
<organism evidence="1">
    <name type="scientific">Alexandrium catenella</name>
    <name type="common">Red tide dinoflagellate</name>
    <name type="synonym">Gonyaulax catenella</name>
    <dbReference type="NCBI Taxonomy" id="2925"/>
    <lineage>
        <taxon>Eukaryota</taxon>
        <taxon>Sar</taxon>
        <taxon>Alveolata</taxon>
        <taxon>Dinophyceae</taxon>
        <taxon>Gonyaulacales</taxon>
        <taxon>Pyrocystaceae</taxon>
        <taxon>Alexandrium</taxon>
    </lineage>
</organism>
<sequence length="118" mass="12914">MPNNVQRVSLEPLGEGRVMVRLAHRFGLGEDAELSRPATVDLAEVFAGWRLVGAEERGLAGTIPRDEVLQRRVAWSIEGEGASAVRRRVEGGSPTEVTLGPLQIRTFHLEVASPEVYL</sequence>
<dbReference type="GO" id="GO:0030246">
    <property type="term" value="F:carbohydrate binding"/>
    <property type="evidence" value="ECO:0007669"/>
    <property type="project" value="InterPro"/>
</dbReference>
<dbReference type="SUPFAM" id="SSF74650">
    <property type="entry name" value="Galactose mutarotase-like"/>
    <property type="match status" value="1"/>
</dbReference>
<dbReference type="GO" id="GO:0003824">
    <property type="term" value="F:catalytic activity"/>
    <property type="evidence" value="ECO:0007669"/>
    <property type="project" value="InterPro"/>
</dbReference>
<accession>A0A7S1W5F6</accession>
<proteinExistence type="predicted"/>
<evidence type="ECO:0000313" key="1">
    <source>
        <dbReference type="EMBL" id="CAD9149846.1"/>
    </source>
</evidence>
<protein>
    <submittedName>
        <fullName evidence="1">Uncharacterized protein</fullName>
    </submittedName>
</protein>